<reference evidence="1 2" key="1">
    <citation type="submission" date="2019-07" db="EMBL/GenBank/DDBJ databases">
        <title>Whole genome shotgun sequence of Halomonas halophila NBRC 102604.</title>
        <authorList>
            <person name="Hosoyama A."/>
            <person name="Uohara A."/>
            <person name="Ohji S."/>
            <person name="Ichikawa N."/>
        </authorList>
    </citation>
    <scope>NUCLEOTIDE SEQUENCE [LARGE SCALE GENOMIC DNA]</scope>
    <source>
        <strain evidence="1 2">NBRC 102604</strain>
    </source>
</reference>
<name>A0ABQ0U5M0_9GAMM</name>
<comment type="caution">
    <text evidence="1">The sequence shown here is derived from an EMBL/GenBank/DDBJ whole genome shotgun (WGS) entry which is preliminary data.</text>
</comment>
<accession>A0ABQ0U5M0</accession>
<dbReference type="EMBL" id="BJUS01000022">
    <property type="protein sequence ID" value="GEK73461.1"/>
    <property type="molecule type" value="Genomic_DNA"/>
</dbReference>
<sequence length="81" mass="8563">MAAEAPVAAAGGSLRAGRLGAGLVIHDPSIENEAMTETSSRGLSDVHRGITARPEIVQRFIHKPNAVTARLRRDATLTFNS</sequence>
<evidence type="ECO:0000313" key="1">
    <source>
        <dbReference type="EMBL" id="GEK73461.1"/>
    </source>
</evidence>
<keyword evidence="2" id="KW-1185">Reference proteome</keyword>
<organism evidence="1 2">
    <name type="scientific">Halomonas halophila</name>
    <dbReference type="NCBI Taxonomy" id="29573"/>
    <lineage>
        <taxon>Bacteria</taxon>
        <taxon>Pseudomonadati</taxon>
        <taxon>Pseudomonadota</taxon>
        <taxon>Gammaproteobacteria</taxon>
        <taxon>Oceanospirillales</taxon>
        <taxon>Halomonadaceae</taxon>
        <taxon>Halomonas</taxon>
    </lineage>
</organism>
<dbReference type="Proteomes" id="UP000321121">
    <property type="component" value="Unassembled WGS sequence"/>
</dbReference>
<evidence type="ECO:0000313" key="2">
    <source>
        <dbReference type="Proteomes" id="UP000321121"/>
    </source>
</evidence>
<protein>
    <submittedName>
        <fullName evidence="1">Uncharacterized protein</fullName>
    </submittedName>
</protein>
<gene>
    <name evidence="1" type="ORF">HHA04nite_20050</name>
</gene>
<proteinExistence type="predicted"/>